<dbReference type="PANTHER" id="PTHR43267">
    <property type="entry name" value="TRNA THREONYLCARBAMOYLADENOSINE DEHYDRATASE"/>
    <property type="match status" value="1"/>
</dbReference>
<gene>
    <name evidence="2" type="ORF">GGR36_004102</name>
</gene>
<dbReference type="RefSeq" id="WP_207064565.1">
    <property type="nucleotide sequence ID" value="NZ_BAABLE010000024.1"/>
</dbReference>
<reference evidence="2 3" key="1">
    <citation type="submission" date="2020-08" db="EMBL/GenBank/DDBJ databases">
        <title>Genomic Encyclopedia of Type Strains, Phase IV (KMG-IV): sequencing the most valuable type-strain genomes for metagenomic binning, comparative biology and taxonomic classification.</title>
        <authorList>
            <person name="Goeker M."/>
        </authorList>
    </citation>
    <scope>NUCLEOTIDE SEQUENCE [LARGE SCALE GENOMIC DNA]</scope>
    <source>
        <strain evidence="2 3">DSM 106739</strain>
    </source>
</reference>
<keyword evidence="3" id="KW-1185">Reference proteome</keyword>
<dbReference type="InterPro" id="IPR045886">
    <property type="entry name" value="ThiF/MoeB/HesA"/>
</dbReference>
<dbReference type="Proteomes" id="UP000561045">
    <property type="component" value="Unassembled WGS sequence"/>
</dbReference>
<accession>A0A840BN84</accession>
<dbReference type="SUPFAM" id="SSF69572">
    <property type="entry name" value="Activating enzymes of the ubiquitin-like proteins"/>
    <property type="match status" value="1"/>
</dbReference>
<dbReference type="PANTHER" id="PTHR43267:SF1">
    <property type="entry name" value="TRNA THREONYLCARBAMOYLADENOSINE DEHYDRATASE"/>
    <property type="match status" value="1"/>
</dbReference>
<comment type="caution">
    <text evidence="2">The sequence shown here is derived from an EMBL/GenBank/DDBJ whole genome shotgun (WGS) entry which is preliminary data.</text>
</comment>
<dbReference type="InterPro" id="IPR000594">
    <property type="entry name" value="ThiF_NAD_FAD-bd"/>
</dbReference>
<dbReference type="AlphaFoldDB" id="A0A840BN84"/>
<evidence type="ECO:0000313" key="3">
    <source>
        <dbReference type="Proteomes" id="UP000561045"/>
    </source>
</evidence>
<dbReference type="GO" id="GO:0061503">
    <property type="term" value="F:tRNA threonylcarbamoyladenosine dehydratase"/>
    <property type="evidence" value="ECO:0007669"/>
    <property type="project" value="TreeGrafter"/>
</dbReference>
<dbReference type="Pfam" id="PF00899">
    <property type="entry name" value="ThiF"/>
    <property type="match status" value="1"/>
</dbReference>
<dbReference type="CDD" id="cd00755">
    <property type="entry name" value="YgdL_like"/>
    <property type="match status" value="1"/>
</dbReference>
<evidence type="ECO:0000313" key="2">
    <source>
        <dbReference type="EMBL" id="MBB4014745.1"/>
    </source>
</evidence>
<dbReference type="GO" id="GO:0061504">
    <property type="term" value="P:cyclic threonylcarbamoyladenosine biosynthetic process"/>
    <property type="evidence" value="ECO:0007669"/>
    <property type="project" value="TreeGrafter"/>
</dbReference>
<feature type="domain" description="THIF-type NAD/FAD binding fold" evidence="1">
    <location>
        <begin position="24"/>
        <end position="179"/>
    </location>
</feature>
<name>A0A840BN84_9RHOO</name>
<protein>
    <submittedName>
        <fullName evidence="2">tRNA A37 threonylcarbamoyladenosine dehydratase</fullName>
    </submittedName>
</protein>
<dbReference type="EMBL" id="JACIET010000004">
    <property type="protein sequence ID" value="MBB4014745.1"/>
    <property type="molecule type" value="Genomic_DNA"/>
</dbReference>
<dbReference type="GO" id="GO:0008641">
    <property type="term" value="F:ubiquitin-like modifier activating enzyme activity"/>
    <property type="evidence" value="ECO:0007669"/>
    <property type="project" value="InterPro"/>
</dbReference>
<sequence length="264" mass="27945">MKTDAPLPQTEAPDLDRRFGGVARLYGDEGRARLAAAHVCVIGVGGVGTWAVEALARSAVGAITLIDLDVIAESNTNRQLHALDPDWGMAKVEAMARRIRAINPQCRVTPIDDFVTANNLPALIHGFDAVLDAIDSVRVKTALAAHCVAQRLPLVICGAAGGQIDPTRVAVEDLSRTVQDPLLAKVRGNLRKQYGFTRDPKKKFGIRAVYSTEPLRYPDTACAPDAGASQGLNCAGFGSSVCVTASFGFFAAAEVINAIALPRT</sequence>
<evidence type="ECO:0000259" key="1">
    <source>
        <dbReference type="Pfam" id="PF00899"/>
    </source>
</evidence>
<dbReference type="InterPro" id="IPR035985">
    <property type="entry name" value="Ubiquitin-activating_enz"/>
</dbReference>
<dbReference type="Gene3D" id="3.40.50.720">
    <property type="entry name" value="NAD(P)-binding Rossmann-like Domain"/>
    <property type="match status" value="1"/>
</dbReference>
<proteinExistence type="predicted"/>
<organism evidence="2 3">
    <name type="scientific">Niveibacterium umoris</name>
    <dbReference type="NCBI Taxonomy" id="1193620"/>
    <lineage>
        <taxon>Bacteria</taxon>
        <taxon>Pseudomonadati</taxon>
        <taxon>Pseudomonadota</taxon>
        <taxon>Betaproteobacteria</taxon>
        <taxon>Rhodocyclales</taxon>
        <taxon>Rhodocyclaceae</taxon>
        <taxon>Niveibacterium</taxon>
    </lineage>
</organism>